<keyword evidence="1" id="KW-0472">Membrane</keyword>
<sequence length="200" mass="21338">MLNVIWLVLLVGSVVVSVFTGHLKDIVPAVTESAESAFKMALGFTGVMALWLGIMKIAEESGLVELITRAIAPIMRYLFPEIPRDHPAMGSMAMNMVANMLGLNNAATPLGIRAMKDLDSLNARKDTATDSMCMFLAINTSSLQLVPAGAIALLAAGGSSDPTIIVFPALLATIVSTVTGVLSAKFLSRMRRFREDKDRG</sequence>
<feature type="transmembrane region" description="Helical" evidence="1">
    <location>
        <begin position="164"/>
        <end position="187"/>
    </location>
</feature>
<evidence type="ECO:0000313" key="4">
    <source>
        <dbReference type="Proteomes" id="UP000807825"/>
    </source>
</evidence>
<evidence type="ECO:0000313" key="3">
    <source>
        <dbReference type="EMBL" id="MBI5250824.1"/>
    </source>
</evidence>
<evidence type="ECO:0000256" key="1">
    <source>
        <dbReference type="SAM" id="Phobius"/>
    </source>
</evidence>
<evidence type="ECO:0000259" key="2">
    <source>
        <dbReference type="Pfam" id="PF07670"/>
    </source>
</evidence>
<gene>
    <name evidence="3" type="ORF">HY912_15150</name>
</gene>
<protein>
    <submittedName>
        <fullName evidence="3">Nucleoside recognition protein</fullName>
    </submittedName>
</protein>
<keyword evidence="1" id="KW-0812">Transmembrane</keyword>
<dbReference type="Proteomes" id="UP000807825">
    <property type="component" value="Unassembled WGS sequence"/>
</dbReference>
<reference evidence="3" key="1">
    <citation type="submission" date="2020-07" db="EMBL/GenBank/DDBJ databases">
        <title>Huge and variable diversity of episymbiotic CPR bacteria and DPANN archaea in groundwater ecosystems.</title>
        <authorList>
            <person name="He C.Y."/>
            <person name="Keren R."/>
            <person name="Whittaker M."/>
            <person name="Farag I.F."/>
            <person name="Doudna J."/>
            <person name="Cate J.H.D."/>
            <person name="Banfield J.F."/>
        </authorList>
    </citation>
    <scope>NUCLEOTIDE SEQUENCE</scope>
    <source>
        <strain evidence="3">NC_groundwater_1664_Pr3_B-0.1um_52_9</strain>
    </source>
</reference>
<accession>A0A9D6V4S4</accession>
<dbReference type="AlphaFoldDB" id="A0A9D6V4S4"/>
<feature type="domain" description="Nucleoside transporter/FeoB GTPase Gate" evidence="2">
    <location>
        <begin position="42"/>
        <end position="150"/>
    </location>
</feature>
<dbReference type="Pfam" id="PF07670">
    <property type="entry name" value="Gate"/>
    <property type="match status" value="1"/>
</dbReference>
<dbReference type="InterPro" id="IPR011642">
    <property type="entry name" value="Gate_dom"/>
</dbReference>
<dbReference type="EMBL" id="JACRDE010000395">
    <property type="protein sequence ID" value="MBI5250824.1"/>
    <property type="molecule type" value="Genomic_DNA"/>
</dbReference>
<keyword evidence="1" id="KW-1133">Transmembrane helix</keyword>
<feature type="transmembrane region" description="Helical" evidence="1">
    <location>
        <begin position="133"/>
        <end position="158"/>
    </location>
</feature>
<proteinExistence type="predicted"/>
<organism evidence="3 4">
    <name type="scientific">Desulfomonile tiedjei</name>
    <dbReference type="NCBI Taxonomy" id="2358"/>
    <lineage>
        <taxon>Bacteria</taxon>
        <taxon>Pseudomonadati</taxon>
        <taxon>Thermodesulfobacteriota</taxon>
        <taxon>Desulfomonilia</taxon>
        <taxon>Desulfomonilales</taxon>
        <taxon>Desulfomonilaceae</taxon>
        <taxon>Desulfomonile</taxon>
    </lineage>
</organism>
<comment type="caution">
    <text evidence="3">The sequence shown here is derived from an EMBL/GenBank/DDBJ whole genome shotgun (WGS) entry which is preliminary data.</text>
</comment>
<feature type="transmembrane region" description="Helical" evidence="1">
    <location>
        <begin position="91"/>
        <end position="112"/>
    </location>
</feature>
<name>A0A9D6V4S4_9BACT</name>
<feature type="transmembrane region" description="Helical" evidence="1">
    <location>
        <begin position="36"/>
        <end position="55"/>
    </location>
</feature>